<dbReference type="InterPro" id="IPR011767">
    <property type="entry name" value="GLR_AS"/>
</dbReference>
<evidence type="ECO:0000256" key="5">
    <source>
        <dbReference type="ARBA" id="ARBA00023157"/>
    </source>
</evidence>
<dbReference type="GO" id="GO:0005737">
    <property type="term" value="C:cytoplasm"/>
    <property type="evidence" value="ECO:0007669"/>
    <property type="project" value="TreeGrafter"/>
</dbReference>
<accession>A0A927EAV8</accession>
<dbReference type="InterPro" id="IPR036249">
    <property type="entry name" value="Thioredoxin-like_sf"/>
</dbReference>
<evidence type="ECO:0000313" key="9">
    <source>
        <dbReference type="EMBL" id="MBD3847215.1"/>
    </source>
</evidence>
<feature type="domain" description="Glutaredoxin" evidence="8">
    <location>
        <begin position="4"/>
        <end position="64"/>
    </location>
</feature>
<reference evidence="9" key="1">
    <citation type="submission" date="2020-09" db="EMBL/GenBank/DDBJ databases">
        <title>Bosea spartocytisi sp. nov. a root nodule endophyte of Spartocytisus supranubius in the high mountain ecosystem fo the Teide National Park (Canary Islands, Spain).</title>
        <authorList>
            <person name="Pulido-Suarez L."/>
            <person name="Peix A."/>
            <person name="Igual J.M."/>
            <person name="Socas-Perez N."/>
            <person name="Velazquez E."/>
            <person name="Flores-Felix J.D."/>
            <person name="Leon-Barrios M."/>
        </authorList>
    </citation>
    <scope>NUCLEOTIDE SEQUENCE</scope>
    <source>
        <strain evidence="9">SSUT16</strain>
    </source>
</reference>
<dbReference type="InterPro" id="IPR002109">
    <property type="entry name" value="Glutaredoxin"/>
</dbReference>
<evidence type="ECO:0000256" key="1">
    <source>
        <dbReference type="ARBA" id="ARBA00002549"/>
    </source>
</evidence>
<keyword evidence="10" id="KW-1185">Reference proteome</keyword>
<dbReference type="Proteomes" id="UP000619295">
    <property type="component" value="Unassembled WGS sequence"/>
</dbReference>
<dbReference type="Pfam" id="PF00462">
    <property type="entry name" value="Glutaredoxin"/>
    <property type="match status" value="1"/>
</dbReference>
<dbReference type="PANTHER" id="PTHR45694:SF18">
    <property type="entry name" value="GLUTAREDOXIN-1-RELATED"/>
    <property type="match status" value="1"/>
</dbReference>
<dbReference type="InterPro" id="IPR014025">
    <property type="entry name" value="Glutaredoxin_subgr"/>
</dbReference>
<name>A0A927EAV8_9HYPH</name>
<dbReference type="AlphaFoldDB" id="A0A927EAV8"/>
<dbReference type="InterPro" id="IPR011900">
    <property type="entry name" value="GRX_bact"/>
</dbReference>
<comment type="similarity">
    <text evidence="2 7">Belongs to the glutaredoxin family.</text>
</comment>
<evidence type="ECO:0000256" key="2">
    <source>
        <dbReference type="ARBA" id="ARBA00007787"/>
    </source>
</evidence>
<gene>
    <name evidence="9" type="primary">grxC</name>
    <name evidence="9" type="ORF">IED13_16005</name>
</gene>
<dbReference type="SUPFAM" id="SSF52833">
    <property type="entry name" value="Thioredoxin-like"/>
    <property type="match status" value="1"/>
</dbReference>
<evidence type="ECO:0000256" key="7">
    <source>
        <dbReference type="RuleBase" id="RU364065"/>
    </source>
</evidence>
<dbReference type="GO" id="GO:0015038">
    <property type="term" value="F:glutathione disulfide oxidoreductase activity"/>
    <property type="evidence" value="ECO:0007669"/>
    <property type="project" value="UniProtKB-UniRule"/>
</dbReference>
<dbReference type="Gene3D" id="3.40.30.10">
    <property type="entry name" value="Glutaredoxin"/>
    <property type="match status" value="1"/>
</dbReference>
<keyword evidence="5" id="KW-1015">Disulfide bond</keyword>
<organism evidence="9 10">
    <name type="scientific">Bosea spartocytisi</name>
    <dbReference type="NCBI Taxonomy" id="2773451"/>
    <lineage>
        <taxon>Bacteria</taxon>
        <taxon>Pseudomonadati</taxon>
        <taxon>Pseudomonadota</taxon>
        <taxon>Alphaproteobacteria</taxon>
        <taxon>Hyphomicrobiales</taxon>
        <taxon>Boseaceae</taxon>
        <taxon>Bosea</taxon>
    </lineage>
</organism>
<dbReference type="PRINTS" id="PR00160">
    <property type="entry name" value="GLUTAREDOXIN"/>
</dbReference>
<dbReference type="EMBL" id="JACXWY010000009">
    <property type="protein sequence ID" value="MBD3847215.1"/>
    <property type="molecule type" value="Genomic_DNA"/>
</dbReference>
<dbReference type="PANTHER" id="PTHR45694">
    <property type="entry name" value="GLUTAREDOXIN 2"/>
    <property type="match status" value="1"/>
</dbReference>
<evidence type="ECO:0000256" key="6">
    <source>
        <dbReference type="ARBA" id="ARBA00023284"/>
    </source>
</evidence>
<keyword evidence="3 7" id="KW-0813">Transport</keyword>
<keyword evidence="6 7" id="KW-0676">Redox-active center</keyword>
<dbReference type="GO" id="GO:0045454">
    <property type="term" value="P:cell redox homeostasis"/>
    <property type="evidence" value="ECO:0007669"/>
    <property type="project" value="InterPro"/>
</dbReference>
<sequence>MPPITIYTTSWCPYCAAAKSLLTRKGAAFEEIDVESGPGLRQQMTARAGGRTSVPQIFIGERHVGGSDDLHALDARGELDPLLAA</sequence>
<evidence type="ECO:0000256" key="3">
    <source>
        <dbReference type="ARBA" id="ARBA00022448"/>
    </source>
</evidence>
<proteinExistence type="inferred from homology"/>
<dbReference type="GO" id="GO:0034599">
    <property type="term" value="P:cellular response to oxidative stress"/>
    <property type="evidence" value="ECO:0007669"/>
    <property type="project" value="TreeGrafter"/>
</dbReference>
<dbReference type="CDD" id="cd03418">
    <property type="entry name" value="GRX_GRXb_1_3_like"/>
    <property type="match status" value="1"/>
</dbReference>
<dbReference type="RefSeq" id="WP_038363187.1">
    <property type="nucleotide sequence ID" value="NZ_JACXWY010000009.1"/>
</dbReference>
<comment type="caution">
    <text evidence="9">The sequence shown here is derived from an EMBL/GenBank/DDBJ whole genome shotgun (WGS) entry which is preliminary data.</text>
</comment>
<dbReference type="NCBIfam" id="TIGR02181">
    <property type="entry name" value="GRX_bact"/>
    <property type="match status" value="1"/>
</dbReference>
<evidence type="ECO:0000259" key="8">
    <source>
        <dbReference type="Pfam" id="PF00462"/>
    </source>
</evidence>
<evidence type="ECO:0000256" key="4">
    <source>
        <dbReference type="ARBA" id="ARBA00022982"/>
    </source>
</evidence>
<protein>
    <recommendedName>
        <fullName evidence="7">Glutaredoxin</fullName>
    </recommendedName>
</protein>
<keyword evidence="4 7" id="KW-0249">Electron transport</keyword>
<evidence type="ECO:0000313" key="10">
    <source>
        <dbReference type="Proteomes" id="UP000619295"/>
    </source>
</evidence>
<dbReference type="PROSITE" id="PS00195">
    <property type="entry name" value="GLUTAREDOXIN_1"/>
    <property type="match status" value="1"/>
</dbReference>
<keyword evidence="7" id="KW-0963">Cytoplasm</keyword>
<comment type="function">
    <text evidence="1 7">Has a glutathione-disulfide oxidoreductase activity in the presence of NADPH and glutathione reductase. Reduces low molecular weight disulfides and proteins.</text>
</comment>
<dbReference type="PROSITE" id="PS51354">
    <property type="entry name" value="GLUTAREDOXIN_2"/>
    <property type="match status" value="1"/>
</dbReference>